<evidence type="ECO:0000313" key="19">
    <source>
        <dbReference type="Proteomes" id="UP001228049"/>
    </source>
</evidence>
<keyword evidence="6" id="KW-0677">Repeat</keyword>
<evidence type="ECO:0000313" key="18">
    <source>
        <dbReference type="EMBL" id="KAK1881150.1"/>
    </source>
</evidence>
<comment type="caution">
    <text evidence="18">The sequence shown here is derived from an EMBL/GenBank/DDBJ whole genome shotgun (WGS) entry which is preliminary data.</text>
</comment>
<keyword evidence="11 15" id="KW-0472">Membrane</keyword>
<feature type="chain" id="PRO_5041986230" evidence="16">
    <location>
        <begin position="20"/>
        <end position="716"/>
    </location>
</feature>
<feature type="region of interest" description="Disordered" evidence="14">
    <location>
        <begin position="397"/>
        <end position="422"/>
    </location>
</feature>
<keyword evidence="10" id="KW-0406">Ion transport</keyword>
<evidence type="ECO:0000256" key="6">
    <source>
        <dbReference type="ARBA" id="ARBA00022737"/>
    </source>
</evidence>
<dbReference type="InterPro" id="IPR027359">
    <property type="entry name" value="Volt_channel_dom_sf"/>
</dbReference>
<keyword evidence="9 15" id="KW-1133">Transmembrane helix</keyword>
<evidence type="ECO:0000256" key="2">
    <source>
        <dbReference type="ARBA" id="ARBA00022448"/>
    </source>
</evidence>
<feature type="domain" description="Ion transport" evidence="17">
    <location>
        <begin position="253"/>
        <end position="336"/>
    </location>
</feature>
<dbReference type="GO" id="GO:0005891">
    <property type="term" value="C:voltage-gated calcium channel complex"/>
    <property type="evidence" value="ECO:0007669"/>
    <property type="project" value="InterPro"/>
</dbReference>
<keyword evidence="4" id="KW-0107">Calcium channel</keyword>
<dbReference type="GO" id="GO:0008331">
    <property type="term" value="F:high voltage-gated calcium channel activity"/>
    <property type="evidence" value="ECO:0007669"/>
    <property type="project" value="TreeGrafter"/>
</dbReference>
<evidence type="ECO:0000256" key="15">
    <source>
        <dbReference type="SAM" id="Phobius"/>
    </source>
</evidence>
<dbReference type="PANTHER" id="PTHR45628:SF33">
    <property type="entry name" value="VOLTAGE-DEPENDENT T-TYPE CALCIUM CHANNEL SUBUNIT ALPHA-1G"/>
    <property type="match status" value="1"/>
</dbReference>
<dbReference type="EMBL" id="JASDAP010000024">
    <property type="protein sequence ID" value="KAK1881150.1"/>
    <property type="molecule type" value="Genomic_DNA"/>
</dbReference>
<evidence type="ECO:0000256" key="4">
    <source>
        <dbReference type="ARBA" id="ARBA00022673"/>
    </source>
</evidence>
<evidence type="ECO:0000256" key="7">
    <source>
        <dbReference type="ARBA" id="ARBA00022837"/>
    </source>
</evidence>
<dbReference type="Gene3D" id="1.10.287.70">
    <property type="match status" value="1"/>
</dbReference>
<keyword evidence="8" id="KW-0851">Voltage-gated channel</keyword>
<organism evidence="18 19">
    <name type="scientific">Dissostichus eleginoides</name>
    <name type="common">Patagonian toothfish</name>
    <name type="synonym">Dissostichus amissus</name>
    <dbReference type="NCBI Taxonomy" id="100907"/>
    <lineage>
        <taxon>Eukaryota</taxon>
        <taxon>Metazoa</taxon>
        <taxon>Chordata</taxon>
        <taxon>Craniata</taxon>
        <taxon>Vertebrata</taxon>
        <taxon>Euteleostomi</taxon>
        <taxon>Actinopterygii</taxon>
        <taxon>Neopterygii</taxon>
        <taxon>Teleostei</taxon>
        <taxon>Neoteleostei</taxon>
        <taxon>Acanthomorphata</taxon>
        <taxon>Eupercaria</taxon>
        <taxon>Perciformes</taxon>
        <taxon>Notothenioidei</taxon>
        <taxon>Nototheniidae</taxon>
        <taxon>Dissostichus</taxon>
    </lineage>
</organism>
<dbReference type="FunFam" id="1.20.120.350:FF:000012">
    <property type="entry name" value="Voltage-dependent T-type calcium channel subunit alpha"/>
    <property type="match status" value="1"/>
</dbReference>
<feature type="domain" description="Ion transport" evidence="17">
    <location>
        <begin position="1"/>
        <end position="109"/>
    </location>
</feature>
<feature type="transmembrane region" description="Helical" evidence="15">
    <location>
        <begin position="693"/>
        <end position="711"/>
    </location>
</feature>
<dbReference type="Proteomes" id="UP001228049">
    <property type="component" value="Unassembled WGS sequence"/>
</dbReference>
<keyword evidence="3" id="KW-0109">Calcium transport</keyword>
<dbReference type="PANTHER" id="PTHR45628">
    <property type="entry name" value="VOLTAGE-DEPENDENT CALCIUM CHANNEL TYPE A SUBUNIT ALPHA-1"/>
    <property type="match status" value="1"/>
</dbReference>
<evidence type="ECO:0000256" key="16">
    <source>
        <dbReference type="SAM" id="SignalP"/>
    </source>
</evidence>
<evidence type="ECO:0000256" key="13">
    <source>
        <dbReference type="ARBA" id="ARBA00023303"/>
    </source>
</evidence>
<evidence type="ECO:0000256" key="11">
    <source>
        <dbReference type="ARBA" id="ARBA00023136"/>
    </source>
</evidence>
<feature type="transmembrane region" description="Helical" evidence="15">
    <location>
        <begin position="272"/>
        <end position="294"/>
    </location>
</feature>
<evidence type="ECO:0000256" key="8">
    <source>
        <dbReference type="ARBA" id="ARBA00022882"/>
    </source>
</evidence>
<dbReference type="GO" id="GO:0098703">
    <property type="term" value="P:calcium ion import across plasma membrane"/>
    <property type="evidence" value="ECO:0007669"/>
    <property type="project" value="TreeGrafter"/>
</dbReference>
<evidence type="ECO:0000256" key="5">
    <source>
        <dbReference type="ARBA" id="ARBA00022692"/>
    </source>
</evidence>
<evidence type="ECO:0000256" key="9">
    <source>
        <dbReference type="ARBA" id="ARBA00022989"/>
    </source>
</evidence>
<keyword evidence="13" id="KW-0407">Ion channel</keyword>
<dbReference type="Pfam" id="PF00520">
    <property type="entry name" value="Ion_trans"/>
    <property type="match status" value="2"/>
</dbReference>
<dbReference type="InterPro" id="IPR005821">
    <property type="entry name" value="Ion_trans_dom"/>
</dbReference>
<dbReference type="SUPFAM" id="SSF81324">
    <property type="entry name" value="Voltage-gated potassium channels"/>
    <property type="match status" value="1"/>
</dbReference>
<reference evidence="18" key="1">
    <citation type="submission" date="2023-04" db="EMBL/GenBank/DDBJ databases">
        <title>Chromosome-level genome of Chaenocephalus aceratus.</title>
        <authorList>
            <person name="Park H."/>
        </authorList>
    </citation>
    <scope>NUCLEOTIDE SEQUENCE</scope>
    <source>
        <strain evidence="18">DE</strain>
        <tissue evidence="18">Muscle</tissue>
    </source>
</reference>
<evidence type="ECO:0000256" key="1">
    <source>
        <dbReference type="ARBA" id="ARBA00004141"/>
    </source>
</evidence>
<keyword evidence="2" id="KW-0813">Transport</keyword>
<keyword evidence="12" id="KW-0325">Glycoprotein</keyword>
<feature type="transmembrane region" description="Helical" evidence="15">
    <location>
        <begin position="35"/>
        <end position="55"/>
    </location>
</feature>
<feature type="region of interest" description="Disordered" evidence="14">
    <location>
        <begin position="118"/>
        <end position="144"/>
    </location>
</feature>
<evidence type="ECO:0000256" key="10">
    <source>
        <dbReference type="ARBA" id="ARBA00023065"/>
    </source>
</evidence>
<protein>
    <submittedName>
        <fullName evidence="18">Voltage-dependent T-type calcium channel subunit alpha-1G</fullName>
    </submittedName>
</protein>
<proteinExistence type="predicted"/>
<keyword evidence="7" id="KW-0106">Calcium</keyword>
<evidence type="ECO:0000256" key="12">
    <source>
        <dbReference type="ARBA" id="ARBA00023180"/>
    </source>
</evidence>
<evidence type="ECO:0000256" key="14">
    <source>
        <dbReference type="SAM" id="MobiDB-lite"/>
    </source>
</evidence>
<comment type="subcellular location">
    <subcellularLocation>
        <location evidence="1">Membrane</location>
        <topology evidence="1">Multi-pass membrane protein</topology>
    </subcellularLocation>
</comment>
<dbReference type="InterPro" id="IPR050599">
    <property type="entry name" value="VDCC_alpha-1_subunit"/>
</dbReference>
<feature type="region of interest" description="Disordered" evidence="14">
    <location>
        <begin position="569"/>
        <end position="588"/>
    </location>
</feature>
<keyword evidence="16" id="KW-0732">Signal</keyword>
<sequence>MLVILLNCVTLGMFHPCEDIVCSSDRCHILKKFDYFIFAFFAIEMVIKMLALGIFGKKCYLGDTWNRLDFFIVLAGMLEYSLDLQNVSFSAVRTVRVLRPLRAINRVPSRLWSWRGSRPNQPLTDGSPISRRHHVGNGEAAHSEVGEGEEMIVIENEMSISMRILLWAGLLRNRCFLGNISIPVAVELEKYYHTENDDENPFICSMPLENGMRDCGSVPKLYEEGGLQCNLDMLSHNSTDNTTCVNWNQYYTNCSTGSINPFKGAINFDNICYAWIAIFQVITLEGWVDIMYFVMDAHSFYNFIYFILLIIIGSFFMINLCLVVIATQFSETKQRESQLMKEQRIRFLSNASTLGSLQEPGSCYEELLNYLVHMIRKGARQTAHIIRHLARRAGVNIAASPQETESQRSKRSRRKPSRQGSVTVHHMADVEAHNNNGGTLVATAGHLALPPSVTTATSDTNLATSSNPAPDLSSVISVFHAETLRCTPSPTSHSFPIAPAPMSKSMKRNSVPFAGPAPKNYPTLQARALAESRRASAAAGTLTNISFNLNIPPVPQERRPSSLLAASLLRQPTSKRQRDQLKSGQVSSGCADAQLSGQLSVRDLSAADTVALTFDPESCPYCAKALANESEGGNGDSDSEGIYEFTQDLRHRDRRDSRQPKKKQHGLCRTAGKVVRFWRLVCDTFRKIVDSKYFGRGIMIAILINTLSMGIEYHEQ</sequence>
<feature type="transmembrane region" description="Helical" evidence="15">
    <location>
        <begin position="300"/>
        <end position="325"/>
    </location>
</feature>
<feature type="signal peptide" evidence="16">
    <location>
        <begin position="1"/>
        <end position="19"/>
    </location>
</feature>
<evidence type="ECO:0000259" key="17">
    <source>
        <dbReference type="Pfam" id="PF00520"/>
    </source>
</evidence>
<dbReference type="PRINTS" id="PR01629">
    <property type="entry name" value="TVDCCALPHA1"/>
</dbReference>
<name>A0AAD9F0K5_DISEL</name>
<dbReference type="AlphaFoldDB" id="A0AAD9F0K5"/>
<gene>
    <name evidence="18" type="ORF">KUDE01_024318</name>
</gene>
<accession>A0AAD9F0K5</accession>
<dbReference type="FunFam" id="1.10.287.70:FF:000014">
    <property type="entry name" value="Voltage-dependent T-type calcium channel subunit alpha"/>
    <property type="match status" value="1"/>
</dbReference>
<feature type="non-terminal residue" evidence="18">
    <location>
        <position position="1"/>
    </location>
</feature>
<keyword evidence="19" id="KW-1185">Reference proteome</keyword>
<dbReference type="InterPro" id="IPR005445">
    <property type="entry name" value="VDCC_T_a1"/>
</dbReference>
<keyword evidence="5 15" id="KW-0812">Transmembrane</keyword>
<evidence type="ECO:0000256" key="3">
    <source>
        <dbReference type="ARBA" id="ARBA00022568"/>
    </source>
</evidence>
<dbReference type="Gene3D" id="1.20.120.350">
    <property type="entry name" value="Voltage-gated potassium channels. Chain C"/>
    <property type="match status" value="1"/>
</dbReference>